<sequence length="96" mass="10793">MGYNYHQYPLPGVFLFTLWTIFVGIFFGWLKIKSKSVLTAALGHGAINAYVGFGILFAQTDNQLLGVPFGIPGLLAFFILALVFLWNLKRTYPNDF</sequence>
<dbReference type="Pfam" id="PF02517">
    <property type="entry name" value="Rce1-like"/>
    <property type="match status" value="1"/>
</dbReference>
<gene>
    <name evidence="3" type="ORF">AMQ22_00735</name>
</gene>
<dbReference type="InterPro" id="IPR042150">
    <property type="entry name" value="MmRce1-like"/>
</dbReference>
<feature type="transmembrane region" description="Helical" evidence="1">
    <location>
        <begin position="12"/>
        <end position="30"/>
    </location>
</feature>
<keyword evidence="1" id="KW-1133">Transmembrane helix</keyword>
<dbReference type="GO" id="GO:0004175">
    <property type="term" value="F:endopeptidase activity"/>
    <property type="evidence" value="ECO:0007669"/>
    <property type="project" value="UniProtKB-ARBA"/>
</dbReference>
<keyword evidence="1" id="KW-0472">Membrane</keyword>
<dbReference type="GO" id="GO:0080120">
    <property type="term" value="P:CAAX-box protein maturation"/>
    <property type="evidence" value="ECO:0007669"/>
    <property type="project" value="UniProtKB-ARBA"/>
</dbReference>
<protein>
    <recommendedName>
        <fullName evidence="2">CAAX prenyl protease 2/Lysostaphin resistance protein A-like domain-containing protein</fullName>
    </recommendedName>
</protein>
<dbReference type="PANTHER" id="PTHR35797">
    <property type="entry name" value="PROTEASE-RELATED"/>
    <property type="match status" value="1"/>
</dbReference>
<dbReference type="PANTHER" id="PTHR35797:SF1">
    <property type="entry name" value="PROTEASE"/>
    <property type="match status" value="1"/>
</dbReference>
<dbReference type="EMBL" id="LNGC01000021">
    <property type="protein sequence ID" value="KYC52526.1"/>
    <property type="molecule type" value="Genomic_DNA"/>
</dbReference>
<accession>A0A150J5P6</accession>
<evidence type="ECO:0000313" key="3">
    <source>
        <dbReference type="EMBL" id="KYC52526.1"/>
    </source>
</evidence>
<keyword evidence="1" id="KW-0812">Transmembrane</keyword>
<proteinExistence type="predicted"/>
<feature type="domain" description="CAAX prenyl protease 2/Lysostaphin resistance protein A-like" evidence="2">
    <location>
        <begin position="14"/>
        <end position="49"/>
    </location>
</feature>
<feature type="transmembrane region" description="Helical" evidence="1">
    <location>
        <begin position="69"/>
        <end position="88"/>
    </location>
</feature>
<dbReference type="InterPro" id="IPR003675">
    <property type="entry name" value="Rce1/LyrA-like_dom"/>
</dbReference>
<dbReference type="AlphaFoldDB" id="A0A150J5P6"/>
<organism evidence="3 4">
    <name type="scientific">Candidatus Methanofastidiosum methylothiophilum</name>
    <dbReference type="NCBI Taxonomy" id="1705564"/>
    <lineage>
        <taxon>Archaea</taxon>
        <taxon>Methanobacteriati</taxon>
        <taxon>Methanobacteriota</taxon>
        <taxon>Stenosarchaea group</taxon>
        <taxon>Candidatus Methanofastidiosia</taxon>
        <taxon>Candidatus Methanofastidiosales</taxon>
        <taxon>Candidatus Methanofastidiosaceae</taxon>
        <taxon>Candidatus Methanofastidiosum</taxon>
    </lineage>
</organism>
<comment type="caution">
    <text evidence="3">The sequence shown here is derived from an EMBL/GenBank/DDBJ whole genome shotgun (WGS) entry which is preliminary data.</text>
</comment>
<name>A0A150J5P6_9EURY</name>
<feature type="transmembrane region" description="Helical" evidence="1">
    <location>
        <begin position="37"/>
        <end position="57"/>
    </location>
</feature>
<evidence type="ECO:0000313" key="4">
    <source>
        <dbReference type="Proteomes" id="UP000075398"/>
    </source>
</evidence>
<dbReference type="Proteomes" id="UP000075398">
    <property type="component" value="Unassembled WGS sequence"/>
</dbReference>
<evidence type="ECO:0000256" key="1">
    <source>
        <dbReference type="SAM" id="Phobius"/>
    </source>
</evidence>
<reference evidence="3 4" key="1">
    <citation type="journal article" date="2016" name="ISME J.">
        <title>Chasing the elusive Euryarchaeota class WSA2: genomes reveal a uniquely fastidious methyl-reducing methanogen.</title>
        <authorList>
            <person name="Nobu M.K."/>
            <person name="Narihiro T."/>
            <person name="Kuroda K."/>
            <person name="Mei R."/>
            <person name="Liu W.T."/>
        </authorList>
    </citation>
    <scope>NUCLEOTIDE SEQUENCE [LARGE SCALE GENOMIC DNA]</scope>
    <source>
        <strain evidence="3">U1lsi0528_Bin055</strain>
    </source>
</reference>
<evidence type="ECO:0000259" key="2">
    <source>
        <dbReference type="Pfam" id="PF02517"/>
    </source>
</evidence>